<evidence type="ECO:0000256" key="3">
    <source>
        <dbReference type="SAM" id="MobiDB-lite"/>
    </source>
</evidence>
<gene>
    <name evidence="5" type="ORF">EIP91_002686</name>
</gene>
<dbReference type="Proteomes" id="UP000292702">
    <property type="component" value="Unassembled WGS sequence"/>
</dbReference>
<comment type="caution">
    <text evidence="5">The sequence shown here is derived from an EMBL/GenBank/DDBJ whole genome shotgun (WGS) entry which is preliminary data.</text>
</comment>
<dbReference type="AlphaFoldDB" id="A0A4R0RBN0"/>
<reference evidence="5 6" key="1">
    <citation type="submission" date="2018-11" db="EMBL/GenBank/DDBJ databases">
        <title>Genome assembly of Steccherinum ochraceum LE-BIN_3174, the white-rot fungus of the Steccherinaceae family (The Residual Polyporoid clade, Polyporales, Basidiomycota).</title>
        <authorList>
            <person name="Fedorova T.V."/>
            <person name="Glazunova O.A."/>
            <person name="Landesman E.O."/>
            <person name="Moiseenko K.V."/>
            <person name="Psurtseva N.V."/>
            <person name="Savinova O.S."/>
            <person name="Shakhova N.V."/>
            <person name="Tyazhelova T.V."/>
            <person name="Vasina D.V."/>
        </authorList>
    </citation>
    <scope>NUCLEOTIDE SEQUENCE [LARGE SCALE GENOMIC DNA]</scope>
    <source>
        <strain evidence="5 6">LE-BIN_3174</strain>
    </source>
</reference>
<organism evidence="5 6">
    <name type="scientific">Steccherinum ochraceum</name>
    <dbReference type="NCBI Taxonomy" id="92696"/>
    <lineage>
        <taxon>Eukaryota</taxon>
        <taxon>Fungi</taxon>
        <taxon>Dikarya</taxon>
        <taxon>Basidiomycota</taxon>
        <taxon>Agaricomycotina</taxon>
        <taxon>Agaricomycetes</taxon>
        <taxon>Polyporales</taxon>
        <taxon>Steccherinaceae</taxon>
        <taxon>Steccherinum</taxon>
    </lineage>
</organism>
<name>A0A4R0RBN0_9APHY</name>
<dbReference type="EMBL" id="RWJN01000181">
    <property type="protein sequence ID" value="TCD65430.1"/>
    <property type="molecule type" value="Genomic_DNA"/>
</dbReference>
<dbReference type="PANTHER" id="PTHR45994:SF1">
    <property type="entry name" value="FI21225P1"/>
    <property type="match status" value="1"/>
</dbReference>
<dbReference type="InterPro" id="IPR024660">
    <property type="entry name" value="UCS_central_dom"/>
</dbReference>
<comment type="subcellular location">
    <subcellularLocation>
        <location evidence="1">Cytoplasm</location>
    </subcellularLocation>
</comment>
<evidence type="ECO:0000313" key="6">
    <source>
        <dbReference type="Proteomes" id="UP000292702"/>
    </source>
</evidence>
<proteinExistence type="predicted"/>
<dbReference type="InterPro" id="IPR011989">
    <property type="entry name" value="ARM-like"/>
</dbReference>
<dbReference type="Pfam" id="PF11701">
    <property type="entry name" value="UNC45-central"/>
    <property type="match status" value="1"/>
</dbReference>
<dbReference type="STRING" id="92696.A0A4R0RBN0"/>
<evidence type="ECO:0000259" key="4">
    <source>
        <dbReference type="Pfam" id="PF11701"/>
    </source>
</evidence>
<dbReference type="PANTHER" id="PTHR45994">
    <property type="entry name" value="FI21225P1"/>
    <property type="match status" value="1"/>
</dbReference>
<evidence type="ECO:0000256" key="2">
    <source>
        <dbReference type="ARBA" id="ARBA00022490"/>
    </source>
</evidence>
<keyword evidence="6" id="KW-1185">Reference proteome</keyword>
<dbReference type="GO" id="GO:0051879">
    <property type="term" value="F:Hsp90 protein binding"/>
    <property type="evidence" value="ECO:0007669"/>
    <property type="project" value="TreeGrafter"/>
</dbReference>
<feature type="region of interest" description="Disordered" evidence="3">
    <location>
        <begin position="631"/>
        <end position="655"/>
    </location>
</feature>
<keyword evidence="2" id="KW-0963">Cytoplasm</keyword>
<accession>A0A4R0RBN0</accession>
<evidence type="ECO:0000256" key="1">
    <source>
        <dbReference type="ARBA" id="ARBA00004496"/>
    </source>
</evidence>
<dbReference type="InterPro" id="IPR016024">
    <property type="entry name" value="ARM-type_fold"/>
</dbReference>
<evidence type="ECO:0000313" key="5">
    <source>
        <dbReference type="EMBL" id="TCD65430.1"/>
    </source>
</evidence>
<dbReference type="SUPFAM" id="SSF48371">
    <property type="entry name" value="ARM repeat"/>
    <property type="match status" value="1"/>
</dbReference>
<feature type="domain" description="UNC-45/Cro1/She4 central" evidence="4">
    <location>
        <begin position="34"/>
        <end position="197"/>
    </location>
</feature>
<dbReference type="GO" id="GO:0005737">
    <property type="term" value="C:cytoplasm"/>
    <property type="evidence" value="ECO:0007669"/>
    <property type="project" value="UniProtKB-SubCell"/>
</dbReference>
<dbReference type="OrthoDB" id="199930at2759"/>
<dbReference type="Gene3D" id="1.25.10.10">
    <property type="entry name" value="Leucine-rich Repeat Variant"/>
    <property type="match status" value="1"/>
</dbReference>
<protein>
    <recommendedName>
        <fullName evidence="4">UNC-45/Cro1/She4 central domain-containing protein</fullName>
    </recommendedName>
</protein>
<sequence length="729" mass="77402">MSKITEAADVDLDIILKKSQDKTWNSLLPDELQHLVLAFLPTQPLASRSKAYIVLSVFCQRLRELKPKSTKEESDASTESLLNAFASSLIQKLGETAEPDVLAGLTFFTALFQTDWQAASAILLQDGVYEILEDVPDVLPSSAPVSIALAHLLAQAAGHKTCRAVVSIQAVKWLEGKARQKEDGALRAAAAVALVKLNKGGIADAASNPLATVSPASSVGNAGGGDDDLVKLMKGLVLDSPASSPTSSIQDAVEGLAYLSADPKIKEMLSSDEKFLSRLFTVIPRRKTLWSESPDDVGMTPLYGTILIITNLCGYRPRLTEEEAQIAKLRKLAKAPSGGDPGSTKLVEVTAESMLDDNAHVLARGQKLLKAGVMDALTSAVKISESRAVRLSVGKALLSLIEDNSSRGKILQSGGAKALTTVIHGILSSAPTTGSGKSAKPQFDVADLESIQALAKLSITASPVQVFGPNAGALYDAIRPFNLMLTHPSATLLQQFEAIMALTNLSSASPESADKIAHADGLLNKVELLMLEDHTLIRRASVELVCNLVAGSEDVFDKYGGGTGEPPKRKLQVLVALCDVDDMPTRTAAGGAVATITSSPMACHHLLDLQKERGRVLAIFGQLIDPTIIPPSDHDSGVAEVDDEENSGATEPARSDEGLVHRGAMCVRNFFSGIKDDAEGSKMLAQEAQKIGLVRAMAKVFKESENRSVLRLVAEALKCMMENGITIQL</sequence>